<dbReference type="PANTHER" id="PTHR47328:SF1">
    <property type="entry name" value="RUTC FAMILY PROTEIN YOAB"/>
    <property type="match status" value="1"/>
</dbReference>
<keyword evidence="3" id="KW-1185">Reference proteome</keyword>
<evidence type="ECO:0000313" key="2">
    <source>
        <dbReference type="EMBL" id="ETX00712.1"/>
    </source>
</evidence>
<protein>
    <submittedName>
        <fullName evidence="2">Uncharacterized protein</fullName>
    </submittedName>
</protein>
<dbReference type="Gene3D" id="3.30.1330.40">
    <property type="entry name" value="RutC-like"/>
    <property type="match status" value="1"/>
</dbReference>
<dbReference type="PANTHER" id="PTHR47328">
    <property type="match status" value="1"/>
</dbReference>
<proteinExistence type="inferred from homology"/>
<dbReference type="PATRIC" id="fig|1429438.4.peg.2085"/>
<comment type="caution">
    <text evidence="2">The sequence shown here is derived from an EMBL/GenBank/DDBJ whole genome shotgun (WGS) entry which is preliminary data.</text>
</comment>
<dbReference type="Proteomes" id="UP000019141">
    <property type="component" value="Unassembled WGS sequence"/>
</dbReference>
<dbReference type="InterPro" id="IPR019897">
    <property type="entry name" value="RidA_CS"/>
</dbReference>
<dbReference type="Pfam" id="PF01042">
    <property type="entry name" value="Ribonuc_L-PSP"/>
    <property type="match status" value="1"/>
</dbReference>
<reference evidence="2 3" key="1">
    <citation type="journal article" date="2014" name="Nature">
        <title>An environmental bacterial taxon with a large and distinct metabolic repertoire.</title>
        <authorList>
            <person name="Wilson M.C."/>
            <person name="Mori T."/>
            <person name="Ruckert C."/>
            <person name="Uria A.R."/>
            <person name="Helf M.J."/>
            <person name="Takada K."/>
            <person name="Gernert C."/>
            <person name="Steffens U.A."/>
            <person name="Heycke N."/>
            <person name="Schmitt S."/>
            <person name="Rinke C."/>
            <person name="Helfrich E.J."/>
            <person name="Brachmann A.O."/>
            <person name="Gurgui C."/>
            <person name="Wakimoto T."/>
            <person name="Kracht M."/>
            <person name="Crusemann M."/>
            <person name="Hentschel U."/>
            <person name="Abe I."/>
            <person name="Matsunaga S."/>
            <person name="Kalinowski J."/>
            <person name="Takeyama H."/>
            <person name="Piel J."/>
        </authorList>
    </citation>
    <scope>NUCLEOTIDE SEQUENCE [LARGE SCALE GENOMIC DNA]</scope>
    <source>
        <strain evidence="3">TSY1</strain>
    </source>
</reference>
<dbReference type="PROSITE" id="PS01094">
    <property type="entry name" value="UPF0076"/>
    <property type="match status" value="1"/>
</dbReference>
<dbReference type="InterPro" id="IPR035709">
    <property type="entry name" value="YoaB-like"/>
</dbReference>
<dbReference type="SUPFAM" id="SSF55298">
    <property type="entry name" value="YjgF-like"/>
    <property type="match status" value="1"/>
</dbReference>
<evidence type="ECO:0000256" key="1">
    <source>
        <dbReference type="ARBA" id="ARBA00010552"/>
    </source>
</evidence>
<name>W4LTE7_ENTF1</name>
<dbReference type="InterPro" id="IPR035959">
    <property type="entry name" value="RutC-like_sf"/>
</dbReference>
<dbReference type="HOGENOM" id="CLU_100715_6_1_7"/>
<accession>W4LTE7</accession>
<evidence type="ECO:0000313" key="3">
    <source>
        <dbReference type="Proteomes" id="UP000019141"/>
    </source>
</evidence>
<dbReference type="EMBL" id="AZHW01000313">
    <property type="protein sequence ID" value="ETX00712.1"/>
    <property type="molecule type" value="Genomic_DNA"/>
</dbReference>
<dbReference type="AlphaFoldDB" id="W4LTE7"/>
<sequence>MSEVTRHHAGPRMSQAVEYNGVIYLAGQVGDDQSADTATQTRQVLAKIDRLLAECGSDKSKLLWAQLWVTDMRNFNDMNEVWDAWIDSGNPPARAGLCSALAAPGWKVEIMVMAAK</sequence>
<gene>
    <name evidence="2" type="ORF">ETSY1_10220</name>
</gene>
<dbReference type="CDD" id="cd06150">
    <property type="entry name" value="YjgF_YER057c_UK114_like_2"/>
    <property type="match status" value="1"/>
</dbReference>
<comment type="similarity">
    <text evidence="1">Belongs to the RutC family.</text>
</comment>
<organism evidence="2 3">
    <name type="scientific">Entotheonella factor</name>
    <dbReference type="NCBI Taxonomy" id="1429438"/>
    <lineage>
        <taxon>Bacteria</taxon>
        <taxon>Pseudomonadati</taxon>
        <taxon>Nitrospinota/Tectimicrobiota group</taxon>
        <taxon>Candidatus Tectimicrobiota</taxon>
        <taxon>Candidatus Entotheonellia</taxon>
        <taxon>Candidatus Entotheonellales</taxon>
        <taxon>Candidatus Entotheonellaceae</taxon>
        <taxon>Candidatus Entotheonella</taxon>
    </lineage>
</organism>
<dbReference type="InterPro" id="IPR006175">
    <property type="entry name" value="YjgF/YER057c/UK114"/>
</dbReference>